<evidence type="ECO:0008006" key="4">
    <source>
        <dbReference type="Google" id="ProtNLM"/>
    </source>
</evidence>
<evidence type="ECO:0000313" key="3">
    <source>
        <dbReference type="Proteomes" id="UP001189429"/>
    </source>
</evidence>
<keyword evidence="3" id="KW-1185">Reference proteome</keyword>
<evidence type="ECO:0000256" key="1">
    <source>
        <dbReference type="SAM" id="MobiDB-lite"/>
    </source>
</evidence>
<feature type="region of interest" description="Disordered" evidence="1">
    <location>
        <begin position="1"/>
        <end position="125"/>
    </location>
</feature>
<protein>
    <recommendedName>
        <fullName evidence="4">RNA helicase</fullName>
    </recommendedName>
</protein>
<evidence type="ECO:0000313" key="2">
    <source>
        <dbReference type="EMBL" id="CAK0905151.1"/>
    </source>
</evidence>
<accession>A0ABN9Y3G3</accession>
<feature type="non-terminal residue" evidence="2">
    <location>
        <position position="1"/>
    </location>
</feature>
<feature type="compositionally biased region" description="Basic residues" evidence="1">
    <location>
        <begin position="116"/>
        <end position="125"/>
    </location>
</feature>
<name>A0ABN9Y3G3_9DINO</name>
<dbReference type="EMBL" id="CAUYUJ010021511">
    <property type="protein sequence ID" value="CAK0905151.1"/>
    <property type="molecule type" value="Genomic_DNA"/>
</dbReference>
<organism evidence="2 3">
    <name type="scientific">Prorocentrum cordatum</name>
    <dbReference type="NCBI Taxonomy" id="2364126"/>
    <lineage>
        <taxon>Eukaryota</taxon>
        <taxon>Sar</taxon>
        <taxon>Alveolata</taxon>
        <taxon>Dinophyceae</taxon>
        <taxon>Prorocentrales</taxon>
        <taxon>Prorocentraceae</taxon>
        <taxon>Prorocentrum</taxon>
    </lineage>
</organism>
<feature type="compositionally biased region" description="Basic and acidic residues" evidence="1">
    <location>
        <begin position="40"/>
        <end position="56"/>
    </location>
</feature>
<feature type="non-terminal residue" evidence="2">
    <location>
        <position position="125"/>
    </location>
</feature>
<gene>
    <name evidence="2" type="ORF">PCOR1329_LOCUS80941</name>
</gene>
<proteinExistence type="predicted"/>
<feature type="compositionally biased region" description="Basic and acidic residues" evidence="1">
    <location>
        <begin position="1"/>
        <end position="18"/>
    </location>
</feature>
<reference evidence="2" key="1">
    <citation type="submission" date="2023-10" db="EMBL/GenBank/DDBJ databases">
        <authorList>
            <person name="Chen Y."/>
            <person name="Shah S."/>
            <person name="Dougan E. K."/>
            <person name="Thang M."/>
            <person name="Chan C."/>
        </authorList>
    </citation>
    <scope>NUCLEOTIDE SEQUENCE [LARGE SCALE GENOMIC DNA]</scope>
</reference>
<comment type="caution">
    <text evidence="2">The sequence shown here is derived from an EMBL/GenBank/DDBJ whole genome shotgun (WGS) entry which is preliminary data.</text>
</comment>
<sequence>DNKHREWTCERWRAEGPRESPAAVEPRRGRPKHRGARGGEGGRAEARGDAADEPRADVWAPPPPPPVPLRPPRRPRQRWRGSSSAARDRRRRAEGAVRAALDTSQWPKRGGEQPRRARRGGGRRG</sequence>
<dbReference type="Proteomes" id="UP001189429">
    <property type="component" value="Unassembled WGS sequence"/>
</dbReference>
<feature type="compositionally biased region" description="Pro residues" evidence="1">
    <location>
        <begin position="60"/>
        <end position="70"/>
    </location>
</feature>